<keyword evidence="2" id="KW-0378">Hydrolase</keyword>
<evidence type="ECO:0000313" key="2">
    <source>
        <dbReference type="EMBL" id="SPE21868.1"/>
    </source>
</evidence>
<dbReference type="Pfam" id="PF13930">
    <property type="entry name" value="Endonuclea_NS_2"/>
    <property type="match status" value="1"/>
</dbReference>
<dbReference type="PROSITE" id="PS51257">
    <property type="entry name" value="PROKAR_LIPOPROTEIN"/>
    <property type="match status" value="1"/>
</dbReference>
<dbReference type="InterPro" id="IPR044929">
    <property type="entry name" value="DNA/RNA_non-sp_Endonuclease_sf"/>
</dbReference>
<dbReference type="AlphaFoldDB" id="A0A9N7IZS5"/>
<dbReference type="Proteomes" id="UP000239650">
    <property type="component" value="Unassembled WGS sequence"/>
</dbReference>
<dbReference type="EC" id="3.1.30.-" evidence="2"/>
<sequence length="265" mass="30501">MFKKRFIGVVALLALVLAGCQAEQTTTHKPTQTTTTHKQTKATTTLSNKTFKSGDKPYLVVNHNKSTLDVRQWQTERIKYGALDDLNRTTTNTAYLSHDTLGRSNTRERQNWRPTGWHNQPVMIDGHRVIPQNRGHLIAYAISFNFDEDGVFKKGQLGSSDNPKNLATQTEFSNQRTMQIFEDQVRQALIRHKKVIYQVTTVFRGSELMPRGYWVQAISTDKTLNFNAYVWNVEPKMQFDYATGRGRVDQTMKVADYYPGNRYTK</sequence>
<evidence type="ECO:0000313" key="3">
    <source>
        <dbReference type="Proteomes" id="UP000239650"/>
    </source>
</evidence>
<dbReference type="SMART" id="SM00892">
    <property type="entry name" value="Endonuclease_NS"/>
    <property type="match status" value="1"/>
</dbReference>
<dbReference type="GO" id="GO:0046872">
    <property type="term" value="F:metal ion binding"/>
    <property type="evidence" value="ECO:0007669"/>
    <property type="project" value="InterPro"/>
</dbReference>
<proteinExistence type="predicted"/>
<gene>
    <name evidence="2" type="primary">endA_3</name>
    <name evidence="2" type="ORF">LAS9267_01559</name>
</gene>
<reference evidence="2 3" key="1">
    <citation type="submission" date="2018-02" db="EMBL/GenBank/DDBJ databases">
        <authorList>
            <person name="Rodrigo-Torres L."/>
            <person name="Arahal R. D."/>
            <person name="Lucena T."/>
        </authorList>
    </citation>
    <scope>NUCLEOTIDE SEQUENCE [LARGE SCALE GENOMIC DNA]</scope>
    <source>
        <strain evidence="2 3">CECT 9267</strain>
    </source>
</reference>
<comment type="caution">
    <text evidence="2">The sequence shown here is derived from an EMBL/GenBank/DDBJ whole genome shotgun (WGS) entry which is preliminary data.</text>
</comment>
<dbReference type="EMBL" id="OKRC01000007">
    <property type="protein sequence ID" value="SPE21868.1"/>
    <property type="molecule type" value="Genomic_DNA"/>
</dbReference>
<accession>A0A9N7IZS5</accession>
<evidence type="ECO:0000259" key="1">
    <source>
        <dbReference type="SMART" id="SM00892"/>
    </source>
</evidence>
<dbReference type="RefSeq" id="WP_016264612.1">
    <property type="nucleotide sequence ID" value="NZ_CABFKU010000045.1"/>
</dbReference>
<dbReference type="InterPro" id="IPR001604">
    <property type="entry name" value="Endo_G_ENPP1-like_dom"/>
</dbReference>
<dbReference type="GO" id="GO:0016787">
    <property type="term" value="F:hydrolase activity"/>
    <property type="evidence" value="ECO:0007669"/>
    <property type="project" value="UniProtKB-KW"/>
</dbReference>
<dbReference type="InterPro" id="IPR044927">
    <property type="entry name" value="Endonuclea_NS_2"/>
</dbReference>
<organism evidence="2 3">
    <name type="scientific">Latilactobacillus sakei</name>
    <name type="common">Lactobacillus sakei</name>
    <dbReference type="NCBI Taxonomy" id="1599"/>
    <lineage>
        <taxon>Bacteria</taxon>
        <taxon>Bacillati</taxon>
        <taxon>Bacillota</taxon>
        <taxon>Bacilli</taxon>
        <taxon>Lactobacillales</taxon>
        <taxon>Lactobacillaceae</taxon>
        <taxon>Latilactobacillus</taxon>
    </lineage>
</organism>
<feature type="domain" description="DNA/RNA non-specific endonuclease/pyrophosphatase/phosphodiesterase" evidence="1">
    <location>
        <begin position="72"/>
        <end position="248"/>
    </location>
</feature>
<name>A0A9N7IZS5_LATSK</name>
<protein>
    <submittedName>
        <fullName evidence="2">DNA-entry nuclease</fullName>
        <ecNumber evidence="2">3.1.30.-</ecNumber>
    </submittedName>
</protein>
<dbReference type="GO" id="GO:0003676">
    <property type="term" value="F:nucleic acid binding"/>
    <property type="evidence" value="ECO:0007669"/>
    <property type="project" value="InterPro"/>
</dbReference>
<dbReference type="Gene3D" id="3.40.570.10">
    <property type="entry name" value="Extracellular Endonuclease, subunit A"/>
    <property type="match status" value="1"/>
</dbReference>